<organism evidence="1">
    <name type="scientific">hydrocarbon metagenome</name>
    <dbReference type="NCBI Taxonomy" id="938273"/>
    <lineage>
        <taxon>unclassified sequences</taxon>
        <taxon>metagenomes</taxon>
        <taxon>ecological metagenomes</taxon>
    </lineage>
</organism>
<reference evidence="1" key="1">
    <citation type="journal article" date="2015" name="Proc. Natl. Acad. Sci. U.S.A.">
        <title>Networks of energetic and metabolic interactions define dynamics in microbial communities.</title>
        <authorList>
            <person name="Embree M."/>
            <person name="Liu J.K."/>
            <person name="Al-Bassam M.M."/>
            <person name="Zengler K."/>
        </authorList>
    </citation>
    <scope>NUCLEOTIDE SEQUENCE</scope>
</reference>
<gene>
    <name evidence="1" type="ORF">ASZ90_005172</name>
</gene>
<proteinExistence type="predicted"/>
<comment type="caution">
    <text evidence="1">The sequence shown here is derived from an EMBL/GenBank/DDBJ whole genome shotgun (WGS) entry which is preliminary data.</text>
</comment>
<evidence type="ECO:0000313" key="1">
    <source>
        <dbReference type="EMBL" id="KUG25011.1"/>
    </source>
</evidence>
<dbReference type="AlphaFoldDB" id="A0A0W8FXL9"/>
<protein>
    <submittedName>
        <fullName evidence="1">Uncharacterized protein</fullName>
    </submittedName>
</protein>
<name>A0A0W8FXL9_9ZZZZ</name>
<accession>A0A0W8FXL9</accession>
<dbReference type="EMBL" id="LNQE01000782">
    <property type="protein sequence ID" value="KUG25011.1"/>
    <property type="molecule type" value="Genomic_DNA"/>
</dbReference>
<sequence length="506" mass="59304">MWLFYLKPVFGSATSEEKIKSELTQELSTEHFRIYTDPNIKYDTTALKNLHEFYYEANKADLELSEDILITSFIFKNSEQKKRLFGSENADVAKPWLKQIYLDESGFLNSLKHELIHIQAGEFGNPPFDVAAGLNPSLIEGVAVALENNYDDTEIDYITYLALQNGYAVDINKLFERISFFGNLSTTSYLLSGSFLKFLLDSYGVELLKNIYKTGDFISVYGKQIEELEIEFLSHMDQKGYENNAETAKLYFGRQPLIQKKCPRLAARIERTAWDFYRNREYRKALEKFSFVYNYVGSYSSVNGILWAQIQLNEYKSAYEFAIEKLPTFKNTSYFYNLNFRIAELAILNKDSLRAVNIIDSLLSWNPSVKFYNEAVTYKLLLHNCTDFFSTYFFAELDKKLNMLLSFQENKEYFPSLIPRIIEFSQISGWETDIIKNIMQDINLNYSREHIYAAYKLSQYYYSNNLLEESLELAKFARNNNLKIEYQSILDENYNLIIWSYKKSLK</sequence>